<reference evidence="1" key="1">
    <citation type="submission" date="2014-09" db="EMBL/GenBank/DDBJ databases">
        <authorList>
            <person name="Magalhaes I.L.F."/>
            <person name="Oliveira U."/>
            <person name="Santos F.R."/>
            <person name="Vidigal T.H.D.A."/>
            <person name="Brescovit A.D."/>
            <person name="Santos A.J."/>
        </authorList>
    </citation>
    <scope>NUCLEOTIDE SEQUENCE</scope>
    <source>
        <tissue evidence="1">Shoot tissue taken approximately 20 cm above the soil surface</tissue>
    </source>
</reference>
<sequence length="38" mass="4155">MSSPFLGLAMKNVSNHSASSVDRAAFKLGNSKYYSFLQ</sequence>
<protein>
    <submittedName>
        <fullName evidence="1">Uncharacterized protein</fullName>
    </submittedName>
</protein>
<reference evidence="1" key="2">
    <citation type="journal article" date="2015" name="Data Brief">
        <title>Shoot transcriptome of the giant reed, Arundo donax.</title>
        <authorList>
            <person name="Barrero R.A."/>
            <person name="Guerrero F.D."/>
            <person name="Moolhuijzen P."/>
            <person name="Goolsby J.A."/>
            <person name="Tidwell J."/>
            <person name="Bellgard S.E."/>
            <person name="Bellgard M.I."/>
        </authorList>
    </citation>
    <scope>NUCLEOTIDE SEQUENCE</scope>
    <source>
        <tissue evidence="1">Shoot tissue taken approximately 20 cm above the soil surface</tissue>
    </source>
</reference>
<name>A0A0A9FV03_ARUDO</name>
<organism evidence="1">
    <name type="scientific">Arundo donax</name>
    <name type="common">Giant reed</name>
    <name type="synonym">Donax arundinaceus</name>
    <dbReference type="NCBI Taxonomy" id="35708"/>
    <lineage>
        <taxon>Eukaryota</taxon>
        <taxon>Viridiplantae</taxon>
        <taxon>Streptophyta</taxon>
        <taxon>Embryophyta</taxon>
        <taxon>Tracheophyta</taxon>
        <taxon>Spermatophyta</taxon>
        <taxon>Magnoliopsida</taxon>
        <taxon>Liliopsida</taxon>
        <taxon>Poales</taxon>
        <taxon>Poaceae</taxon>
        <taxon>PACMAD clade</taxon>
        <taxon>Arundinoideae</taxon>
        <taxon>Arundineae</taxon>
        <taxon>Arundo</taxon>
    </lineage>
</organism>
<dbReference type="AlphaFoldDB" id="A0A0A9FV03"/>
<evidence type="ECO:0000313" key="1">
    <source>
        <dbReference type="EMBL" id="JAE12158.1"/>
    </source>
</evidence>
<proteinExistence type="predicted"/>
<accession>A0A0A9FV03</accession>
<dbReference type="EMBL" id="GBRH01185738">
    <property type="protein sequence ID" value="JAE12158.1"/>
    <property type="molecule type" value="Transcribed_RNA"/>
</dbReference>